<feature type="transmembrane region" description="Helical" evidence="8">
    <location>
        <begin position="383"/>
        <end position="406"/>
    </location>
</feature>
<gene>
    <name evidence="10" type="ORF">ACEZDJ_10310</name>
</gene>
<dbReference type="EMBL" id="JBHEZZ010000004">
    <property type="protein sequence ID" value="MFC1401681.1"/>
    <property type="molecule type" value="Genomic_DNA"/>
</dbReference>
<evidence type="ECO:0000313" key="11">
    <source>
        <dbReference type="Proteomes" id="UP001592528"/>
    </source>
</evidence>
<feature type="transmembrane region" description="Helical" evidence="8">
    <location>
        <begin position="340"/>
        <end position="362"/>
    </location>
</feature>
<keyword evidence="2" id="KW-0813">Transport</keyword>
<evidence type="ECO:0000313" key="10">
    <source>
        <dbReference type="EMBL" id="MFC1401681.1"/>
    </source>
</evidence>
<dbReference type="PANTHER" id="PTHR48041">
    <property type="entry name" value="ABC TRANSPORTER G FAMILY MEMBER 28"/>
    <property type="match status" value="1"/>
</dbReference>
<dbReference type="PANTHER" id="PTHR48041:SF139">
    <property type="entry name" value="PROTEIN SCARLET"/>
    <property type="match status" value="1"/>
</dbReference>
<dbReference type="RefSeq" id="WP_084715284.1">
    <property type="nucleotide sequence ID" value="NZ_JBHEZZ010000004.1"/>
</dbReference>
<dbReference type="InterPro" id="IPR050352">
    <property type="entry name" value="ABCG_transporters"/>
</dbReference>
<keyword evidence="7 8" id="KW-0472">Membrane</keyword>
<sequence length="569" mass="59116">MQGYDETTRSGAVPGPTRIVARGVGVVARGGGEILRGISLAVEPGRLLALAGSSGAGKTTLLEVLAGVRAPDRGTVLRADVPAGDSQAELGFVPQDDIIHRDLPLARTLAYAARLRLPAGTGSAEVQSAVDRVLDALGLTGRAGVRVGLLSGGERKRASIAVELLTRPAVLFLDEPTSGLDPATGAELITLLRDLSRRGTAVVLTTHTPADLSRCDTVGFLSPDGRLVHLGPPEGLGAHFGVDTVEEVYGVVTADTPDLADEGPGADVPTAEARSAPAQPLRPLGALGQWALLTRRSADIMIRNRLSVAVLAGSPVMIVIMFVMLFRAGAFDPADPSPGTAAMILFWIAFGAFFFGLTYGLLQICTEIAVVRRERLTVLRLGPYVLAKATVLLPVLAAADALLLAVLRALDRLPAAGWSVYGSLFATTVLASAAALALGLLASAAVSEPGQATLMLPLLCFPQVLFSGAFVPVPQMAWPGWALSWAMTNRWAFESLGSGIGLNALWAHGRSPLGPPLLASYGDTFGGPTARGWIWLAGFTVLFLTGAWALLARSCPRARAVAVTVAPSP</sequence>
<dbReference type="Proteomes" id="UP001592528">
    <property type="component" value="Unassembled WGS sequence"/>
</dbReference>
<dbReference type="Pfam" id="PF01061">
    <property type="entry name" value="ABC2_membrane"/>
    <property type="match status" value="1"/>
</dbReference>
<comment type="caution">
    <text evidence="10">The sequence shown here is derived from an EMBL/GenBank/DDBJ whole genome shotgun (WGS) entry which is preliminary data.</text>
</comment>
<accession>A0ABV6UJQ4</accession>
<comment type="subcellular location">
    <subcellularLocation>
        <location evidence="1">Membrane</location>
        <topology evidence="1">Multi-pass membrane protein</topology>
    </subcellularLocation>
</comment>
<dbReference type="Pfam" id="PF00005">
    <property type="entry name" value="ABC_tran"/>
    <property type="match status" value="1"/>
</dbReference>
<keyword evidence="6 8" id="KW-1133">Transmembrane helix</keyword>
<evidence type="ECO:0000259" key="9">
    <source>
        <dbReference type="PROSITE" id="PS50893"/>
    </source>
</evidence>
<dbReference type="Gene3D" id="3.40.50.300">
    <property type="entry name" value="P-loop containing nucleotide triphosphate hydrolases"/>
    <property type="match status" value="1"/>
</dbReference>
<evidence type="ECO:0000256" key="6">
    <source>
        <dbReference type="ARBA" id="ARBA00022989"/>
    </source>
</evidence>
<dbReference type="SMART" id="SM00382">
    <property type="entry name" value="AAA"/>
    <property type="match status" value="1"/>
</dbReference>
<keyword evidence="5 10" id="KW-0067">ATP-binding</keyword>
<evidence type="ECO:0000256" key="7">
    <source>
        <dbReference type="ARBA" id="ARBA00023136"/>
    </source>
</evidence>
<dbReference type="InterPro" id="IPR027417">
    <property type="entry name" value="P-loop_NTPase"/>
</dbReference>
<dbReference type="InterPro" id="IPR013525">
    <property type="entry name" value="ABC2_TM"/>
</dbReference>
<evidence type="ECO:0000256" key="4">
    <source>
        <dbReference type="ARBA" id="ARBA00022741"/>
    </source>
</evidence>
<keyword evidence="4" id="KW-0547">Nucleotide-binding</keyword>
<dbReference type="PROSITE" id="PS00211">
    <property type="entry name" value="ABC_TRANSPORTER_1"/>
    <property type="match status" value="1"/>
</dbReference>
<dbReference type="GO" id="GO:0005524">
    <property type="term" value="F:ATP binding"/>
    <property type="evidence" value="ECO:0007669"/>
    <property type="project" value="UniProtKB-KW"/>
</dbReference>
<proteinExistence type="predicted"/>
<feature type="transmembrane region" description="Helical" evidence="8">
    <location>
        <begin position="533"/>
        <end position="551"/>
    </location>
</feature>
<dbReference type="SUPFAM" id="SSF52540">
    <property type="entry name" value="P-loop containing nucleoside triphosphate hydrolases"/>
    <property type="match status" value="1"/>
</dbReference>
<dbReference type="InterPro" id="IPR003439">
    <property type="entry name" value="ABC_transporter-like_ATP-bd"/>
</dbReference>
<reference evidence="10 11" key="1">
    <citation type="submission" date="2024-09" db="EMBL/GenBank/DDBJ databases">
        <authorList>
            <person name="Lee S.D."/>
        </authorList>
    </citation>
    <scope>NUCLEOTIDE SEQUENCE [LARGE SCALE GENOMIC DNA]</scope>
    <source>
        <strain evidence="10 11">N1-5</strain>
    </source>
</reference>
<feature type="domain" description="ABC transporter" evidence="9">
    <location>
        <begin position="19"/>
        <end position="249"/>
    </location>
</feature>
<evidence type="ECO:0000256" key="5">
    <source>
        <dbReference type="ARBA" id="ARBA00022840"/>
    </source>
</evidence>
<name>A0ABV6UJQ4_9ACTN</name>
<evidence type="ECO:0000256" key="3">
    <source>
        <dbReference type="ARBA" id="ARBA00022692"/>
    </source>
</evidence>
<evidence type="ECO:0000256" key="8">
    <source>
        <dbReference type="SAM" id="Phobius"/>
    </source>
</evidence>
<keyword evidence="11" id="KW-1185">Reference proteome</keyword>
<feature type="transmembrane region" description="Helical" evidence="8">
    <location>
        <begin position="454"/>
        <end position="473"/>
    </location>
</feature>
<dbReference type="InterPro" id="IPR017871">
    <property type="entry name" value="ABC_transporter-like_CS"/>
</dbReference>
<protein>
    <submittedName>
        <fullName evidence="10">ATP-binding cassette domain-containing protein</fullName>
    </submittedName>
</protein>
<feature type="transmembrane region" description="Helical" evidence="8">
    <location>
        <begin position="418"/>
        <end position="442"/>
    </location>
</feature>
<evidence type="ECO:0000256" key="2">
    <source>
        <dbReference type="ARBA" id="ARBA00022448"/>
    </source>
</evidence>
<organism evidence="10 11">
    <name type="scientific">Streptacidiphilus cavernicola</name>
    <dbReference type="NCBI Taxonomy" id="3342716"/>
    <lineage>
        <taxon>Bacteria</taxon>
        <taxon>Bacillati</taxon>
        <taxon>Actinomycetota</taxon>
        <taxon>Actinomycetes</taxon>
        <taxon>Kitasatosporales</taxon>
        <taxon>Streptomycetaceae</taxon>
        <taxon>Streptacidiphilus</taxon>
    </lineage>
</organism>
<dbReference type="PROSITE" id="PS50893">
    <property type="entry name" value="ABC_TRANSPORTER_2"/>
    <property type="match status" value="1"/>
</dbReference>
<dbReference type="InterPro" id="IPR003593">
    <property type="entry name" value="AAA+_ATPase"/>
</dbReference>
<evidence type="ECO:0000256" key="1">
    <source>
        <dbReference type="ARBA" id="ARBA00004141"/>
    </source>
</evidence>
<keyword evidence="3 8" id="KW-0812">Transmembrane</keyword>
<feature type="transmembrane region" description="Helical" evidence="8">
    <location>
        <begin position="306"/>
        <end position="328"/>
    </location>
</feature>